<dbReference type="InterPro" id="IPR004089">
    <property type="entry name" value="MCPsignal_dom"/>
</dbReference>
<dbReference type="PROSITE" id="PS50885">
    <property type="entry name" value="HAMP"/>
    <property type="match status" value="1"/>
</dbReference>
<dbReference type="CDD" id="cd06225">
    <property type="entry name" value="HAMP"/>
    <property type="match status" value="1"/>
</dbReference>
<dbReference type="PROSITE" id="PS50111">
    <property type="entry name" value="CHEMOTAXIS_TRANSDUC_2"/>
    <property type="match status" value="1"/>
</dbReference>
<feature type="compositionally biased region" description="Low complexity" evidence="4">
    <location>
        <begin position="361"/>
        <end position="379"/>
    </location>
</feature>
<evidence type="ECO:0000259" key="7">
    <source>
        <dbReference type="PROSITE" id="PS50885"/>
    </source>
</evidence>
<proteinExistence type="inferred from homology"/>
<dbReference type="SUPFAM" id="SSF58104">
    <property type="entry name" value="Methyl-accepting chemotaxis protein (MCP) signaling domain"/>
    <property type="match status" value="1"/>
</dbReference>
<dbReference type="SMART" id="SM00304">
    <property type="entry name" value="HAMP"/>
    <property type="match status" value="1"/>
</dbReference>
<feature type="domain" description="HAMP" evidence="7">
    <location>
        <begin position="46"/>
        <end position="98"/>
    </location>
</feature>
<feature type="compositionally biased region" description="Acidic residues" evidence="4">
    <location>
        <begin position="391"/>
        <end position="400"/>
    </location>
</feature>
<dbReference type="Pfam" id="PF00672">
    <property type="entry name" value="HAMP"/>
    <property type="match status" value="1"/>
</dbReference>
<evidence type="ECO:0000313" key="8">
    <source>
        <dbReference type="EMBL" id="TYZ27078.1"/>
    </source>
</evidence>
<protein>
    <submittedName>
        <fullName evidence="8">HAMP domain-containing protein</fullName>
    </submittedName>
</protein>
<evidence type="ECO:0000256" key="3">
    <source>
        <dbReference type="PROSITE-ProRule" id="PRU00284"/>
    </source>
</evidence>
<dbReference type="SMART" id="SM00283">
    <property type="entry name" value="MA"/>
    <property type="match status" value="1"/>
</dbReference>
<dbReference type="PANTHER" id="PTHR43531:SF11">
    <property type="entry name" value="METHYL-ACCEPTING CHEMOTAXIS PROTEIN 3"/>
    <property type="match status" value="1"/>
</dbReference>
<keyword evidence="5" id="KW-0472">Membrane</keyword>
<reference evidence="8 9" key="1">
    <citation type="submission" date="2019-08" db="EMBL/GenBank/DDBJ databases">
        <title>Selenomonas sp. mPRGC5 and Selenomonas sp. mPRGC8 isolated from ruminal fluid of dairy goat (Capra hircus).</title>
        <authorList>
            <person name="Poothong S."/>
            <person name="Nuengjamnong C."/>
            <person name="Tanasupawat S."/>
        </authorList>
    </citation>
    <scope>NUCLEOTIDE SEQUENCE [LARGE SCALE GENOMIC DNA]</scope>
    <source>
        <strain evidence="9">mPRGC8</strain>
    </source>
</reference>
<dbReference type="InterPro" id="IPR003660">
    <property type="entry name" value="HAMP_dom"/>
</dbReference>
<comment type="caution">
    <text evidence="8">The sequence shown here is derived from an EMBL/GenBank/DDBJ whole genome shotgun (WGS) entry which is preliminary data.</text>
</comment>
<dbReference type="Proteomes" id="UP000322783">
    <property type="component" value="Unassembled WGS sequence"/>
</dbReference>
<keyword evidence="9" id="KW-1185">Reference proteome</keyword>
<dbReference type="Gene3D" id="6.10.340.10">
    <property type="match status" value="1"/>
</dbReference>
<evidence type="ECO:0000256" key="4">
    <source>
        <dbReference type="SAM" id="MobiDB-lite"/>
    </source>
</evidence>
<dbReference type="GO" id="GO:0007165">
    <property type="term" value="P:signal transduction"/>
    <property type="evidence" value="ECO:0007669"/>
    <property type="project" value="UniProtKB-KW"/>
</dbReference>
<dbReference type="EMBL" id="VTOZ01000033">
    <property type="protein sequence ID" value="TYZ27078.1"/>
    <property type="molecule type" value="Genomic_DNA"/>
</dbReference>
<feature type="domain" description="Methyl-accepting transducer" evidence="6">
    <location>
        <begin position="103"/>
        <end position="332"/>
    </location>
</feature>
<dbReference type="GO" id="GO:0004888">
    <property type="term" value="F:transmembrane signaling receptor activity"/>
    <property type="evidence" value="ECO:0007669"/>
    <property type="project" value="TreeGrafter"/>
</dbReference>
<keyword evidence="5" id="KW-0812">Transmembrane</keyword>
<keyword evidence="3" id="KW-0807">Transducer</keyword>
<dbReference type="GO" id="GO:0005886">
    <property type="term" value="C:plasma membrane"/>
    <property type="evidence" value="ECO:0007669"/>
    <property type="project" value="TreeGrafter"/>
</dbReference>
<gene>
    <name evidence="8" type="ORF">FZ041_12615</name>
</gene>
<keyword evidence="5" id="KW-1133">Transmembrane helix</keyword>
<keyword evidence="1" id="KW-0145">Chemotaxis</keyword>
<evidence type="ECO:0000259" key="6">
    <source>
        <dbReference type="PROSITE" id="PS50111"/>
    </source>
</evidence>
<dbReference type="PANTHER" id="PTHR43531">
    <property type="entry name" value="PROTEIN ICFG"/>
    <property type="match status" value="1"/>
</dbReference>
<organism evidence="8 9">
    <name type="scientific">Selenomonas caprae</name>
    <dbReference type="NCBI Taxonomy" id="2606905"/>
    <lineage>
        <taxon>Bacteria</taxon>
        <taxon>Bacillati</taxon>
        <taxon>Bacillota</taxon>
        <taxon>Negativicutes</taxon>
        <taxon>Selenomonadales</taxon>
        <taxon>Selenomonadaceae</taxon>
        <taxon>Selenomonas</taxon>
    </lineage>
</organism>
<accession>A0A5D6WJK2</accession>
<evidence type="ECO:0000256" key="1">
    <source>
        <dbReference type="ARBA" id="ARBA00022500"/>
    </source>
</evidence>
<evidence type="ECO:0000256" key="2">
    <source>
        <dbReference type="ARBA" id="ARBA00029447"/>
    </source>
</evidence>
<comment type="similarity">
    <text evidence="2">Belongs to the methyl-accepting chemotaxis (MCP) protein family.</text>
</comment>
<dbReference type="GO" id="GO:0006935">
    <property type="term" value="P:chemotaxis"/>
    <property type="evidence" value="ECO:0007669"/>
    <property type="project" value="UniProtKB-KW"/>
</dbReference>
<feature type="region of interest" description="Disordered" evidence="4">
    <location>
        <begin position="345"/>
        <end position="400"/>
    </location>
</feature>
<name>A0A5D6WJK2_9FIRM</name>
<dbReference type="InterPro" id="IPR051310">
    <property type="entry name" value="MCP_chemotaxis"/>
</dbReference>
<dbReference type="Pfam" id="PF00015">
    <property type="entry name" value="MCPsignal"/>
    <property type="match status" value="1"/>
</dbReference>
<feature type="transmembrane region" description="Helical" evidence="5">
    <location>
        <begin position="21"/>
        <end position="42"/>
    </location>
</feature>
<evidence type="ECO:0000313" key="9">
    <source>
        <dbReference type="Proteomes" id="UP000322783"/>
    </source>
</evidence>
<dbReference type="CDD" id="cd11386">
    <property type="entry name" value="MCP_signal"/>
    <property type="match status" value="1"/>
</dbReference>
<evidence type="ECO:0000256" key="5">
    <source>
        <dbReference type="SAM" id="Phobius"/>
    </source>
</evidence>
<dbReference type="Gene3D" id="1.10.287.950">
    <property type="entry name" value="Methyl-accepting chemotaxis protein"/>
    <property type="match status" value="1"/>
</dbReference>
<sequence length="400" mass="42357">MEMGNKSTQEEFKKIKDEIDRAMLISVINIALVVILSMFFGMRLARNIGSRINRMADAAEVIGSGDLSQPMKPESNDEIGQAVAHFEHMRQNLNQSMNNIHVAAEQVAAGSRNVSEASVSLSQGAAEQASSVEELSASISEISSQTASNAENAGKANNLTIQARQQAAVGDADMKEMLAAMEDINTSSANISKIIKVIDEIAFQTNILALNAAVEAARAGQHGKGFAVVAEEVRNLAARSAKAAKETTELIEDSIAKVESGRAIAGKTAEALMIIMNNVSEVADIVSSIAKASSEQKLALEQIDQGVLQVSQVVQANSATSEEAASASEQLNAQAARLRETSDQFRLAPGGPRGMGNYNRPKPVVRPAASPAAPVAPLATKQAEPKAYTYTDDEEGFGKY</sequence>
<dbReference type="FunFam" id="1.10.287.950:FF:000001">
    <property type="entry name" value="Methyl-accepting chemotaxis sensory transducer"/>
    <property type="match status" value="1"/>
</dbReference>
<dbReference type="AlphaFoldDB" id="A0A5D6WJK2"/>